<proteinExistence type="predicted"/>
<keyword evidence="1" id="KW-0175">Coiled coil</keyword>
<feature type="region of interest" description="Disordered" evidence="2">
    <location>
        <begin position="575"/>
        <end position="606"/>
    </location>
</feature>
<dbReference type="Proteomes" id="UP000593966">
    <property type="component" value="Chromosome"/>
</dbReference>
<dbReference type="RefSeq" id="WP_180046080.1">
    <property type="nucleotide sequence ID" value="NZ_CP048659.1"/>
</dbReference>
<dbReference type="AlphaFoldDB" id="A0A7S6VUK2"/>
<gene>
    <name evidence="3" type="ORF">G0028_04085</name>
</gene>
<feature type="coiled-coil region" evidence="1">
    <location>
        <begin position="156"/>
        <end position="208"/>
    </location>
</feature>
<reference evidence="3 4" key="1">
    <citation type="submission" date="2020-02" db="EMBL/GenBank/DDBJ databases">
        <title>Tigecycline-resistant Acinetobacter species from pigs and migratory birds.</title>
        <authorList>
            <person name="Chen C."/>
            <person name="Sun J."/>
            <person name="Liao X.-P."/>
            <person name="Liu Y.-H."/>
        </authorList>
    </citation>
    <scope>NUCLEOTIDE SEQUENCE [LARGE SCALE GENOMIC DNA]</scope>
    <source>
        <strain evidence="3 4">YH12207_T</strain>
    </source>
</reference>
<evidence type="ECO:0008006" key="5">
    <source>
        <dbReference type="Google" id="ProtNLM"/>
    </source>
</evidence>
<accession>A0A7S6VUK2</accession>
<protein>
    <recommendedName>
        <fullName evidence="5">NERD domain-containing protein</fullName>
    </recommendedName>
</protein>
<keyword evidence="4" id="KW-1185">Reference proteome</keyword>
<evidence type="ECO:0000256" key="2">
    <source>
        <dbReference type="SAM" id="MobiDB-lite"/>
    </source>
</evidence>
<name>A0A7S6VUK2_9GAMM</name>
<feature type="compositionally biased region" description="Basic residues" evidence="2">
    <location>
        <begin position="582"/>
        <end position="606"/>
    </location>
</feature>
<dbReference type="EMBL" id="CP048659">
    <property type="protein sequence ID" value="QOW45146.1"/>
    <property type="molecule type" value="Genomic_DNA"/>
</dbReference>
<evidence type="ECO:0000313" key="4">
    <source>
        <dbReference type="Proteomes" id="UP000593966"/>
    </source>
</evidence>
<organism evidence="3 4">
    <name type="scientific">Acinetobacter piscicola</name>
    <dbReference type="NCBI Taxonomy" id="2006115"/>
    <lineage>
        <taxon>Bacteria</taxon>
        <taxon>Pseudomonadati</taxon>
        <taxon>Pseudomonadota</taxon>
        <taxon>Gammaproteobacteria</taxon>
        <taxon>Moraxellales</taxon>
        <taxon>Moraxellaceae</taxon>
        <taxon>Acinetobacter</taxon>
    </lineage>
</organism>
<evidence type="ECO:0000256" key="1">
    <source>
        <dbReference type="SAM" id="Coils"/>
    </source>
</evidence>
<sequence>MKSELHDKLLTAIDELKQLTTIISLESLVNFVSRRQYEFNHGKSKVLSSPFQQGSYLLGLAASQEEPKNPIEFSEELDKKISNLLNKIFNFYTYSYFDSDKNDRTAQLVAMSAFIHYFFTSKTLSSHQIREWILFWFDEYSPLVNDAYGFTVKDLINFASSLENEIQRKMDDLQEDYNYLEESRKKFLEKLQVNIKNYNTEINSIENDEELKRRGQRLFENTLELFSIESSKISEKIGEEKYNNILSIFGLKRGDAEEITYITDKNPIAFKALFFKENKIYYVLNNSFFISIINFLENYLFKEAKNAQKIIQNRDKKLETKTTELFKRLCSGNADFYESAFENANSRNEHDLVIYDNGVLLIVEAKASPPKEPMRDTEKAFTRIRDHFKSNAGLQKAFDQANNLKKRVIEDEKLTLYTKKGRLLVEIPLAEIKVIHTICVTRDDFGALGCNLNYLLDKNEDEIYPWVIDIANLDSIVQAWDHLELNYSDFYEFLSQRNQLHNKVLSMDELEYVGAYLKYQGGLKGFISAKADYIPLSMEDADIFDEIYFKTLVDEQYELKKVPLSLHRIRREDIFGTEKNKSSKQKTSRKPKSKIQRKSRKLNRNK</sequence>
<evidence type="ECO:0000313" key="3">
    <source>
        <dbReference type="EMBL" id="QOW45146.1"/>
    </source>
</evidence>